<dbReference type="RefSeq" id="WP_043075339.1">
    <property type="nucleotide sequence ID" value="NZ_CP033232.1"/>
</dbReference>
<keyword evidence="3" id="KW-0238">DNA-binding</keyword>
<dbReference type="InterPro" id="IPR047653">
    <property type="entry name" value="Tn3-like_transpos"/>
</dbReference>
<dbReference type="Proteomes" id="UP001223420">
    <property type="component" value="Unassembled WGS sequence"/>
</dbReference>
<name>A0AAJ1TVF1_9HYPH</name>
<keyword evidence="2" id="KW-0815">Transposition</keyword>
<accession>A0AAJ1TVF1</accession>
<dbReference type="Pfam" id="PF01526">
    <property type="entry name" value="DDE_Tnp_Tn3"/>
    <property type="match status" value="1"/>
</dbReference>
<dbReference type="GO" id="GO:0003677">
    <property type="term" value="F:DNA binding"/>
    <property type="evidence" value="ECO:0007669"/>
    <property type="project" value="UniProtKB-KW"/>
</dbReference>
<dbReference type="GO" id="GO:0004803">
    <property type="term" value="F:transposase activity"/>
    <property type="evidence" value="ECO:0007669"/>
    <property type="project" value="InterPro"/>
</dbReference>
<evidence type="ECO:0000313" key="8">
    <source>
        <dbReference type="Proteomes" id="UP001223420"/>
    </source>
</evidence>
<evidence type="ECO:0000259" key="5">
    <source>
        <dbReference type="Pfam" id="PF01526"/>
    </source>
</evidence>
<evidence type="ECO:0000313" key="7">
    <source>
        <dbReference type="EMBL" id="MDQ0547640.1"/>
    </source>
</evidence>
<comment type="caution">
    <text evidence="7">The sequence shown here is derived from an EMBL/GenBank/DDBJ whole genome shotgun (WGS) entry which is preliminary data.</text>
</comment>
<dbReference type="EMBL" id="JAUSWL010000036">
    <property type="protein sequence ID" value="MDQ0547640.1"/>
    <property type="molecule type" value="Genomic_DNA"/>
</dbReference>
<dbReference type="AlphaFoldDB" id="A0AAJ1TVF1"/>
<evidence type="ECO:0000256" key="1">
    <source>
        <dbReference type="ARBA" id="ARBA00009402"/>
    </source>
</evidence>
<protein>
    <submittedName>
        <fullName evidence="7">TnpA family transposase</fullName>
    </submittedName>
</protein>
<gene>
    <name evidence="7" type="ORF">QO001_006599</name>
</gene>
<evidence type="ECO:0000256" key="2">
    <source>
        <dbReference type="ARBA" id="ARBA00022578"/>
    </source>
</evidence>
<evidence type="ECO:0000256" key="4">
    <source>
        <dbReference type="ARBA" id="ARBA00023172"/>
    </source>
</evidence>
<evidence type="ECO:0000259" key="6">
    <source>
        <dbReference type="Pfam" id="PF13700"/>
    </source>
</evidence>
<organism evidence="7 8">
    <name type="scientific">Methylobacterium brachiatum</name>
    <dbReference type="NCBI Taxonomy" id="269660"/>
    <lineage>
        <taxon>Bacteria</taxon>
        <taxon>Pseudomonadati</taxon>
        <taxon>Pseudomonadota</taxon>
        <taxon>Alphaproteobacteria</taxon>
        <taxon>Hyphomicrobiales</taxon>
        <taxon>Methylobacteriaceae</taxon>
        <taxon>Methylobacterium</taxon>
    </lineage>
</organism>
<feature type="domain" description="Tn3 transposase DDE" evidence="5">
    <location>
        <begin position="580"/>
        <end position="966"/>
    </location>
</feature>
<dbReference type="InterPro" id="IPR025296">
    <property type="entry name" value="DUF4158"/>
</dbReference>
<keyword evidence="4" id="KW-0233">DNA recombination</keyword>
<reference evidence="7" key="1">
    <citation type="submission" date="2023-07" db="EMBL/GenBank/DDBJ databases">
        <title>Genomic Encyclopedia of Type Strains, Phase IV (KMG-IV): sequencing the most valuable type-strain genomes for metagenomic binning, comparative biology and taxonomic classification.</title>
        <authorList>
            <person name="Goeker M."/>
        </authorList>
    </citation>
    <scope>NUCLEOTIDE SEQUENCE</scope>
    <source>
        <strain evidence="7">DSM 19569</strain>
    </source>
</reference>
<dbReference type="NCBIfam" id="NF033527">
    <property type="entry name" value="transpos_Tn3"/>
    <property type="match status" value="1"/>
</dbReference>
<dbReference type="InterPro" id="IPR002513">
    <property type="entry name" value="Tn3_Tnp_DDE_dom"/>
</dbReference>
<dbReference type="Pfam" id="PF13700">
    <property type="entry name" value="DUF4158"/>
    <property type="match status" value="1"/>
</dbReference>
<dbReference type="GO" id="GO:0006313">
    <property type="term" value="P:DNA transposition"/>
    <property type="evidence" value="ECO:0007669"/>
    <property type="project" value="InterPro"/>
</dbReference>
<evidence type="ECO:0000256" key="3">
    <source>
        <dbReference type="ARBA" id="ARBA00023125"/>
    </source>
</evidence>
<feature type="domain" description="DUF4158" evidence="6">
    <location>
        <begin position="8"/>
        <end position="168"/>
    </location>
</feature>
<comment type="similarity">
    <text evidence="1">Belongs to the transposase 7 family.</text>
</comment>
<proteinExistence type="inferred from homology"/>
<sequence>MPRRRAVTRTQLDALLALATDEADLVRYYTLSPADLAVIARRRRAHNRLGFAVQLCALRYPGRLLHRGEVVPREVLTFIADQLDLPSDALVDYAIRSQTRYDQLQALYTAFGFRTFARPDRIAMARWLLPQALATTSGTTLARLLMEELRRRAIAAPGPTVIERLTADALSQADRYVDRQIDARLDNRRRAALDALLDVPAEAVLSPLAWARQPPGAAGHRALVRLLGQLGRLRSLGLDATLVEAIQTDRRQALAREGMRLSAQHLKSLSPLRRHAVLAVTALDAMTRLTDEAVGLFDRLVGGLFRRAERRAASELQANARAVNDKIRLLARVGHALIAVRDARGDAFAAIESVISWDGFMRAVAEADRLSRPDGADHAALAAASHGLVRRIGPLFLDSFAFHGIASTDGLLRAVERMRVFYRGTRRTLPGDLPTGFVRHGWRSAVLRGGHLDAAAYELCLFAELRDRLRAGDVWVAGSRQYRAIEDQMIPQALFTTMRQAGPLPLAVPDDPSVYLQMRKTLLGERLDQVERRADRNLLADVRISATALRITAPQAITPEAAEDLAARIQALMPRIRITDLVAEVDGWTGLCDHFTHLRTGLPTSDRRIVLTAVLADATNLGLTRMADACAVASYRQLAWTAGWHLNEDNYGRALAAVVAAQHAHPLAAAFGAAVVSSSDGQHFPLGGHAEGAGTINPHKGSHPAVSFYTFISGRYAPFHTKVISATEGEAAHVIDGLLYHGGGVDIAIHHTDGGGVSDHVFGLCHLLGFRFAPRIPNLSDRRLHAFAPAGRWPTLEPFLAGRIDEALITRHWDDLLRLATSVRVGSVPASLMLRRLGSYPRQNGLALALRELGRIERTLFTLDWLEDPGLRRQASAELNKGESRNALARAVCFHRLGRIRDRDAESRQHRASGLNLVVAAIILWNTVYMDRAIRQLRRQGEPVPDDLLAHLAPLGWQHINLTGDYIWTGEAAIGLDGFRPLNRKHTDRSDVLALSA</sequence>